<organism evidence="10 11">
    <name type="scientific">Xiphophorus maculatus</name>
    <name type="common">Southern platyfish</name>
    <name type="synonym">Platypoecilus maculatus</name>
    <dbReference type="NCBI Taxonomy" id="8083"/>
    <lineage>
        <taxon>Eukaryota</taxon>
        <taxon>Metazoa</taxon>
        <taxon>Chordata</taxon>
        <taxon>Craniata</taxon>
        <taxon>Vertebrata</taxon>
        <taxon>Euteleostomi</taxon>
        <taxon>Actinopterygii</taxon>
        <taxon>Neopterygii</taxon>
        <taxon>Teleostei</taxon>
        <taxon>Neoteleostei</taxon>
        <taxon>Acanthomorphata</taxon>
        <taxon>Ovalentaria</taxon>
        <taxon>Atherinomorphae</taxon>
        <taxon>Cyprinodontiformes</taxon>
        <taxon>Poeciliidae</taxon>
        <taxon>Poeciliinae</taxon>
        <taxon>Xiphophorus</taxon>
    </lineage>
</organism>
<dbReference type="InterPro" id="IPR044066">
    <property type="entry name" value="TRIAD_supradom"/>
</dbReference>
<dbReference type="PANTHER" id="PTHR22770:SF47">
    <property type="entry name" value="E3 UBIQUITIN-PROTEIN LIGASE RNF216"/>
    <property type="match status" value="1"/>
</dbReference>
<dbReference type="OrthoDB" id="10009520at2759"/>
<keyword evidence="5" id="KW-0863">Zinc-finger</keyword>
<dbReference type="KEGG" id="xma:102230292"/>
<reference evidence="11" key="2">
    <citation type="journal article" date="2013" name="Nat. Genet.">
        <title>The genome of the platyfish, Xiphophorus maculatus, provides insights into evolutionary adaptation and several complex traits.</title>
        <authorList>
            <person name="Schartl M."/>
            <person name="Walter R.B."/>
            <person name="Shen Y."/>
            <person name="Garcia T."/>
            <person name="Catchen J."/>
            <person name="Amores A."/>
            <person name="Braasch I."/>
            <person name="Chalopin D."/>
            <person name="Volff J.N."/>
            <person name="Lesch K.P."/>
            <person name="Bisazza A."/>
            <person name="Minx P."/>
            <person name="Hillier L."/>
            <person name="Wilson R.K."/>
            <person name="Fuerstenberg S."/>
            <person name="Boore J."/>
            <person name="Searle S."/>
            <person name="Postlethwait J.H."/>
            <person name="Warren W.C."/>
        </authorList>
    </citation>
    <scope>NUCLEOTIDE SEQUENCE [LARGE SCALE GENOMIC DNA]</scope>
    <source>
        <strain evidence="11">JP 163 A</strain>
    </source>
</reference>
<dbReference type="GO" id="GO:0008270">
    <property type="term" value="F:zinc ion binding"/>
    <property type="evidence" value="ECO:0007669"/>
    <property type="project" value="UniProtKB-KW"/>
</dbReference>
<dbReference type="STRING" id="8083.ENSXMAP00000000998"/>
<dbReference type="Pfam" id="PF26191">
    <property type="entry name" value="RING-HC_RBR_RNF216"/>
    <property type="match status" value="1"/>
</dbReference>
<dbReference type="GO" id="GO:0016740">
    <property type="term" value="F:transferase activity"/>
    <property type="evidence" value="ECO:0007669"/>
    <property type="project" value="UniProtKB-KW"/>
</dbReference>
<evidence type="ECO:0000313" key="10">
    <source>
        <dbReference type="Ensembl" id="ENSXMAP00000000998.2"/>
    </source>
</evidence>
<dbReference type="SUPFAM" id="SSF57850">
    <property type="entry name" value="RING/U-box"/>
    <property type="match status" value="2"/>
</dbReference>
<feature type="compositionally biased region" description="Pro residues" evidence="8">
    <location>
        <begin position="981"/>
        <end position="998"/>
    </location>
</feature>
<reference evidence="10" key="3">
    <citation type="submission" date="2025-08" db="UniProtKB">
        <authorList>
            <consortium name="Ensembl"/>
        </authorList>
    </citation>
    <scope>IDENTIFICATION</scope>
    <source>
        <strain evidence="10">JP 163 A</strain>
    </source>
</reference>
<dbReference type="Pfam" id="PF26112">
    <property type="entry name" value="UBA_RNF216"/>
    <property type="match status" value="1"/>
</dbReference>
<feature type="domain" description="RING-type" evidence="9">
    <location>
        <begin position="710"/>
        <end position="927"/>
    </location>
</feature>
<dbReference type="HOGENOM" id="CLU_011576_0_0_1"/>
<reference evidence="11" key="1">
    <citation type="submission" date="2012-01" db="EMBL/GenBank/DDBJ databases">
        <authorList>
            <person name="Walter R."/>
            <person name="Schartl M."/>
            <person name="Warren W."/>
        </authorList>
    </citation>
    <scope>NUCLEOTIDE SEQUENCE [LARGE SCALE GENOMIC DNA]</scope>
    <source>
        <strain evidence="11">JP 163 A</strain>
    </source>
</reference>
<dbReference type="AlphaFoldDB" id="M3ZFK6"/>
<feature type="compositionally biased region" description="Basic and acidic residues" evidence="8">
    <location>
        <begin position="949"/>
        <end position="963"/>
    </location>
</feature>
<dbReference type="GeneTree" id="ENSGT00510000048032"/>
<dbReference type="Gene3D" id="3.30.40.10">
    <property type="entry name" value="Zinc/RING finger domain, C3HC4 (zinc finger)"/>
    <property type="match status" value="1"/>
</dbReference>
<keyword evidence="11" id="KW-1185">Reference proteome</keyword>
<dbReference type="InParanoid" id="M3ZFK6"/>
<dbReference type="Ensembl" id="ENSXMAT00000001001.2">
    <property type="protein sequence ID" value="ENSXMAP00000000998.2"/>
    <property type="gene ID" value="ENSXMAG00000001006.2"/>
</dbReference>
<dbReference type="PANTHER" id="PTHR22770">
    <property type="entry name" value="UBIQUITIN CONJUGATING ENZYME 7 INTERACTING PROTEIN-RELATED"/>
    <property type="match status" value="1"/>
</dbReference>
<evidence type="ECO:0000313" key="11">
    <source>
        <dbReference type="Proteomes" id="UP000002852"/>
    </source>
</evidence>
<dbReference type="GeneID" id="102230292"/>
<evidence type="ECO:0000256" key="3">
    <source>
        <dbReference type="ARBA" id="ARBA00022723"/>
    </source>
</evidence>
<evidence type="ECO:0000256" key="4">
    <source>
        <dbReference type="ARBA" id="ARBA00022737"/>
    </source>
</evidence>
<evidence type="ECO:0000256" key="2">
    <source>
        <dbReference type="ARBA" id="ARBA00022679"/>
    </source>
</evidence>
<dbReference type="Pfam" id="PF26200">
    <property type="entry name" value="Rcat_RNF216"/>
    <property type="match status" value="1"/>
</dbReference>
<evidence type="ECO:0000256" key="6">
    <source>
        <dbReference type="ARBA" id="ARBA00022786"/>
    </source>
</evidence>
<dbReference type="CTD" id="54476"/>
<keyword evidence="2" id="KW-0808">Transferase</keyword>
<keyword evidence="6" id="KW-0833">Ubl conjugation pathway</keyword>
<protein>
    <submittedName>
        <fullName evidence="10">Ring finger protein 216</fullName>
    </submittedName>
</protein>
<dbReference type="InterPro" id="IPR047546">
    <property type="entry name" value="Rcat_RBR_RNF216"/>
</dbReference>
<feature type="region of interest" description="Disordered" evidence="8">
    <location>
        <begin position="264"/>
        <end position="309"/>
    </location>
</feature>
<dbReference type="RefSeq" id="XP_005806135.1">
    <property type="nucleotide sequence ID" value="XM_005806078.2"/>
</dbReference>
<dbReference type="Proteomes" id="UP000002852">
    <property type="component" value="Unassembled WGS sequence"/>
</dbReference>
<feature type="compositionally biased region" description="Polar residues" evidence="8">
    <location>
        <begin position="287"/>
        <end position="309"/>
    </location>
</feature>
<proteinExistence type="predicted"/>
<comment type="pathway">
    <text evidence="1">Protein modification; protein ubiquitination.</text>
</comment>
<feature type="compositionally biased region" description="Polar residues" evidence="8">
    <location>
        <begin position="266"/>
        <end position="278"/>
    </location>
</feature>
<name>M3ZFK6_XIPMA</name>
<dbReference type="InterPro" id="IPR013083">
    <property type="entry name" value="Znf_RING/FYVE/PHD"/>
</dbReference>
<keyword evidence="4" id="KW-0677">Repeat</keyword>
<dbReference type="CDD" id="cd16630">
    <property type="entry name" value="RING-HC_RBR_RNF216"/>
    <property type="match status" value="1"/>
</dbReference>
<reference evidence="10" key="4">
    <citation type="submission" date="2025-09" db="UniProtKB">
        <authorList>
            <consortium name="Ensembl"/>
        </authorList>
    </citation>
    <scope>IDENTIFICATION</scope>
    <source>
        <strain evidence="10">JP 163 A</strain>
    </source>
</reference>
<dbReference type="CDD" id="cd20339">
    <property type="entry name" value="BRcat_RBR_RNF216"/>
    <property type="match status" value="1"/>
</dbReference>
<accession>M3ZFK6</accession>
<sequence>MADGNDDDVIHLASFNVHRSQGSHSGQKELITISDDSDEEPVTFLPGSPVLVPDDGDDDDVSILEVPPPARRNIIRQAAKWSGILHNPGQSSEMATAGDPGSAVSTSRDIRTNQQATQTSTAAPSAPTLHAQLQPKHHTSARHRDNTPAHPADTPSTSKPSGTATIFQVQPSTSGLLLGPSACVPRRQRHEAATVACSSAKPQETASTSGFVLGPSACVPRRQRHEAATTACSSAKPQERASTSGFLLGPLACVPRHQQHEAATVACSSAKPQESASKSGRAAVDGTQASTSSAHARTQPQPQPGTSAQPNVFQVSLVVLPQPPSIRASALITQPQQRPKNFPSHNQPQGNLVQIEPQPLAQAPAQTPQAAPVVPPAVLIAAAPERLGSPEAGHRIILGSQAPAEAVPDPPPQASVAAAPTHEVRPVPHDRGGAAGLVLAPNPEQVNPAPALVAVPPAPEAVPQIEDARPGPSVPQGRPDQQPHVRALITGVLDLLPDVQEAYVAELILRNNVKDLNVICNLLLENPEYPRREAAAATAAPTSILLESGDVQAEVTEDLFDYAKLSTVGPMVIMQAADLLMADFRMLSCQDIKWALNALKGHYAITRKALCEALKKWQESGDPSGKRRRSRTSSERCYIDFHFEHGSYRLDRRMYFLENDRRYCRTYNNLEGSVQKELSFYQQKTKEWAEHEDFLLALQVNEDEYKKDGQLIECGCCYGEFAFEKMTQCSDGHLFCKECLVKYAQEAVFGSGKSELSCMEDGCPCSYPMCELQKVLPDNILCKYNERQAEEAVAATCADELVRCPFCNFPALLDKNMSLFSCPNPRCRKESCRKCHVQWKQHVGKTCEQVLERDEIRMRVLFEERMTAARVRKCVKCGTGLVKSEGCNRMSCRCGSFMCYLCREPITGYNHFCQHARSPGAPCRHCRKCSLWTDPTQDDERIIQEIQKEGEAELSKKCTDNSGKRVGPPPEAIKDSKRPRVGPPPENPPHPNAPPAAPHGPQAVQAPLFVPPRAHYHPPVPQGRIYHPIIIPRLPPAPYVPPLQHVPPLNNNNNNNQHNHNPPFNMDMPMHYGPPPHYYRRY</sequence>
<dbReference type="OMA" id="WSGILHN"/>
<dbReference type="eggNOG" id="KOG1812">
    <property type="taxonomic scope" value="Eukaryota"/>
</dbReference>
<dbReference type="InterPro" id="IPR058758">
    <property type="entry name" value="UBA_RNF216"/>
</dbReference>
<evidence type="ECO:0000259" key="9">
    <source>
        <dbReference type="PROSITE" id="PS51873"/>
    </source>
</evidence>
<keyword evidence="7" id="KW-0862">Zinc</keyword>
<feature type="compositionally biased region" description="Low complexity" evidence="8">
    <location>
        <begin position="114"/>
        <end position="128"/>
    </location>
</feature>
<evidence type="ECO:0000256" key="5">
    <source>
        <dbReference type="ARBA" id="ARBA00022771"/>
    </source>
</evidence>
<keyword evidence="3" id="KW-0479">Metal-binding</keyword>
<dbReference type="PROSITE" id="PS51873">
    <property type="entry name" value="TRIAD"/>
    <property type="match status" value="1"/>
</dbReference>
<dbReference type="Gene3D" id="1.20.120.1750">
    <property type="match status" value="1"/>
</dbReference>
<feature type="compositionally biased region" description="Polar residues" evidence="8">
    <location>
        <begin position="154"/>
        <end position="165"/>
    </location>
</feature>
<evidence type="ECO:0000256" key="7">
    <source>
        <dbReference type="ARBA" id="ARBA00022833"/>
    </source>
</evidence>
<evidence type="ECO:0000256" key="8">
    <source>
        <dbReference type="SAM" id="MobiDB-lite"/>
    </source>
</evidence>
<dbReference type="InterPro" id="IPR047545">
    <property type="entry name" value="BRcat_RBR_RNF216"/>
</dbReference>
<evidence type="ECO:0000256" key="1">
    <source>
        <dbReference type="ARBA" id="ARBA00004906"/>
    </source>
</evidence>
<dbReference type="CDD" id="cd20353">
    <property type="entry name" value="Rcat_RBR_RNF216"/>
    <property type="match status" value="1"/>
</dbReference>
<dbReference type="InterPro" id="IPR047544">
    <property type="entry name" value="RING-HC_RBR_RNF216"/>
</dbReference>
<feature type="region of interest" description="Disordered" evidence="8">
    <location>
        <begin position="47"/>
        <end position="68"/>
    </location>
</feature>
<feature type="region of interest" description="Disordered" evidence="8">
    <location>
        <begin position="85"/>
        <end position="165"/>
    </location>
</feature>
<dbReference type="InterPro" id="IPR051628">
    <property type="entry name" value="LUBAC_E3_Ligases"/>
</dbReference>
<feature type="region of interest" description="Disordered" evidence="8">
    <location>
        <begin position="949"/>
        <end position="1004"/>
    </location>
</feature>